<dbReference type="GO" id="GO:0009897">
    <property type="term" value="C:external side of plasma membrane"/>
    <property type="evidence" value="ECO:0007669"/>
    <property type="project" value="TreeGrafter"/>
</dbReference>
<evidence type="ECO:0000256" key="9">
    <source>
        <dbReference type="ARBA" id="ARBA00023136"/>
    </source>
</evidence>
<evidence type="ECO:0000259" key="16">
    <source>
        <dbReference type="Pfam" id="PF20806"/>
    </source>
</evidence>
<proteinExistence type="inferred from homology"/>
<dbReference type="InterPro" id="IPR000413">
    <property type="entry name" value="Integrin_alpha"/>
</dbReference>
<dbReference type="PRINTS" id="PR01185">
    <property type="entry name" value="INTEGRINA"/>
</dbReference>
<feature type="repeat" description="FG-GAP" evidence="12">
    <location>
        <begin position="444"/>
        <end position="506"/>
    </location>
</feature>
<evidence type="ECO:0000313" key="17">
    <source>
        <dbReference type="EMBL" id="KAK0420795.1"/>
    </source>
</evidence>
<evidence type="ECO:0000256" key="12">
    <source>
        <dbReference type="PROSITE-ProRule" id="PRU00803"/>
    </source>
</evidence>
<feature type="transmembrane region" description="Helical" evidence="13">
    <location>
        <begin position="1058"/>
        <end position="1082"/>
    </location>
</feature>
<dbReference type="InterPro" id="IPR013519">
    <property type="entry name" value="Int_alpha_beta-p"/>
</dbReference>
<keyword evidence="3 13" id="KW-0812">Transmembrane</keyword>
<dbReference type="SUPFAM" id="SSF69179">
    <property type="entry name" value="Integrin domains"/>
    <property type="match status" value="2"/>
</dbReference>
<keyword evidence="10 13" id="KW-0675">Receptor</keyword>
<keyword evidence="5" id="KW-0677">Repeat</keyword>
<keyword evidence="6 13" id="KW-0130">Cell adhesion</keyword>
<dbReference type="AlphaFoldDB" id="A0AA39IBW4"/>
<dbReference type="GO" id="GO:0008305">
    <property type="term" value="C:integrin complex"/>
    <property type="evidence" value="ECO:0007669"/>
    <property type="project" value="InterPro"/>
</dbReference>
<dbReference type="InterPro" id="IPR013517">
    <property type="entry name" value="FG-GAP"/>
</dbReference>
<dbReference type="Gene3D" id="2.60.40.1460">
    <property type="entry name" value="Integrin domains. Chain A, domain 2"/>
    <property type="match status" value="1"/>
</dbReference>
<organism evidence="17 18">
    <name type="scientific">Steinernema hermaphroditum</name>
    <dbReference type="NCBI Taxonomy" id="289476"/>
    <lineage>
        <taxon>Eukaryota</taxon>
        <taxon>Metazoa</taxon>
        <taxon>Ecdysozoa</taxon>
        <taxon>Nematoda</taxon>
        <taxon>Chromadorea</taxon>
        <taxon>Rhabditida</taxon>
        <taxon>Tylenchina</taxon>
        <taxon>Panagrolaimomorpha</taxon>
        <taxon>Strongyloidoidea</taxon>
        <taxon>Steinernematidae</taxon>
        <taxon>Steinernema</taxon>
    </lineage>
</organism>
<evidence type="ECO:0000313" key="18">
    <source>
        <dbReference type="Proteomes" id="UP001175271"/>
    </source>
</evidence>
<evidence type="ECO:0000256" key="5">
    <source>
        <dbReference type="ARBA" id="ARBA00022737"/>
    </source>
</evidence>
<dbReference type="GO" id="GO:0007229">
    <property type="term" value="P:integrin-mediated signaling pathway"/>
    <property type="evidence" value="ECO:0007669"/>
    <property type="project" value="UniProtKB-KW"/>
</dbReference>
<feature type="domain" description="Integrin alpha first immunoglubulin-like" evidence="14">
    <location>
        <begin position="491"/>
        <end position="626"/>
    </location>
</feature>
<dbReference type="GO" id="GO:0048513">
    <property type="term" value="P:animal organ development"/>
    <property type="evidence" value="ECO:0007669"/>
    <property type="project" value="UniProtKB-ARBA"/>
</dbReference>
<feature type="repeat" description="FG-GAP" evidence="12">
    <location>
        <begin position="372"/>
        <end position="433"/>
    </location>
</feature>
<evidence type="ECO:0000256" key="8">
    <source>
        <dbReference type="ARBA" id="ARBA00023037"/>
    </source>
</evidence>
<dbReference type="PANTHER" id="PTHR23220:SF122">
    <property type="entry name" value="INTEGRIN ALPHA-PS1"/>
    <property type="match status" value="1"/>
</dbReference>
<evidence type="ECO:0000256" key="11">
    <source>
        <dbReference type="ARBA" id="ARBA00023180"/>
    </source>
</evidence>
<keyword evidence="9 13" id="KW-0472">Membrane</keyword>
<dbReference type="GO" id="GO:0007160">
    <property type="term" value="P:cell-matrix adhesion"/>
    <property type="evidence" value="ECO:0007669"/>
    <property type="project" value="TreeGrafter"/>
</dbReference>
<dbReference type="InterPro" id="IPR048285">
    <property type="entry name" value="Integrin_alpha_Ig-like_2"/>
</dbReference>
<comment type="subcellular location">
    <subcellularLocation>
        <location evidence="1 13">Membrane</location>
        <topology evidence="1 13">Single-pass type I membrane protein</topology>
    </subcellularLocation>
</comment>
<gene>
    <name evidence="17" type="ORF">QR680_014893</name>
</gene>
<keyword evidence="8 13" id="KW-0401">Integrin</keyword>
<evidence type="ECO:0000259" key="15">
    <source>
        <dbReference type="Pfam" id="PF20805"/>
    </source>
</evidence>
<feature type="repeat" description="FG-GAP" evidence="12">
    <location>
        <begin position="22"/>
        <end position="86"/>
    </location>
</feature>
<evidence type="ECO:0000256" key="3">
    <source>
        <dbReference type="ARBA" id="ARBA00022692"/>
    </source>
</evidence>
<dbReference type="InterPro" id="IPR032695">
    <property type="entry name" value="Integrin_dom_sf"/>
</dbReference>
<dbReference type="Pfam" id="PF20806">
    <property type="entry name" value="Integrin_A_Ig_3"/>
    <property type="match status" value="1"/>
</dbReference>
<dbReference type="InterPro" id="IPR018184">
    <property type="entry name" value="Integrin_alpha_C_CS"/>
</dbReference>
<sequence length="1109" mass="122241">MLLRARTLWALTVLIASVLPFNIDVHAPIIKVGEKGSYFGFSVAQHFKGDTPVLIVGAPRAESGQPNTTKAGAVFSCGLTTISRGTTDEWCRQEQVEYIDDSQFHSPPNDLNGRNLNPAGKNEQMLGFVVASSGKKEGRAMACAPLIRYHKTAAYPDGSCFVLDSDLKVKSVINTCRDLPRADRHNEFGQCQEGFSGFIDEERIITGLPGARKWTGGVYTQSILDLDIPDYTVDQYTMGTNGPDAITNLFASHDYLGYSVKSGKFGFHYEDDETLTVVSGATRYRQTGAVVFLKHSKNVNSKSLGLADNFTINGLQLGSSFGYAIEVLDLNGDGFDDLLVGAPFEYNTTYGGAVYVYMSKGKQKSRTDQVFHEPIVLQGEGIFSQFGQSITSLGSRHKLKGKKIADFAVGAPFDDGGNGAVYIYQGAASPKDFKTKYAQKITSKDFAGIPAAKNLKTFGFSLSGGVDLDGNKFNDLAVGAYASDTVLLLRARPVIDVTTSIEKGVKKNIPIENGDTSCDRNAKTCFTLKTKLNLDTIQRATKVVNFNENIFECHLEVIPSGPGVLARGRIVGSKNATSYKWPCGRGLDHMRDVKQEHTIFIPKDNADWLNPVKFRFSIQLLNDRKPSYPREGSPPVDLNKYPVVGKFGAVNDLEIGFDKKCGDDEKCNADLSVSAIPEGMSQENGTYRTQVGETDSIDIRFVISNKGERAYQAMLYVYYNDDELDIPQLVKEEKSKVQLIKSAKSYSSLLLGNPLEKDSTVVLKLKFKLVRGEKEALGVPLIFRAVTNSTSEEVNPKDNVWEAPVEVIKKAELTIDGNSVPRVVHFGPGKTYRNYEGLDEDKVGPEVRHVYTVTNKGEWSVKGVRVEVDIPVALEDEPLLYLLSQPMISGNVGGKHKTLPCLVPNVYVNPKGLKVDKARDLDIDVVSEVTQRREKRQVDRAMEVASASLLPSMKVKDSASGEVSNVVDMDCSESTIKCATVVCDISMLSKGDSFLIEFRSRLWNSTFINYARSDYIQVKSSGRIAGVRDKGILDSEEGNYASAITRVYPDRPNLQEGVSWWIIALAVLAGVIILGILIYWMYKCGFFKRKRHDGYLHQAEMTKMADWNS</sequence>
<evidence type="ECO:0000256" key="7">
    <source>
        <dbReference type="ARBA" id="ARBA00022989"/>
    </source>
</evidence>
<dbReference type="Pfam" id="PF01839">
    <property type="entry name" value="FG-GAP"/>
    <property type="match status" value="1"/>
</dbReference>
<dbReference type="PANTHER" id="PTHR23220">
    <property type="entry name" value="INTEGRIN ALPHA"/>
    <property type="match status" value="1"/>
</dbReference>
<dbReference type="Gene3D" id="2.60.40.1510">
    <property type="entry name" value="ntegrin, alpha v. Chain A, domain 3"/>
    <property type="match status" value="1"/>
</dbReference>
<dbReference type="Gene3D" id="2.60.40.1530">
    <property type="entry name" value="ntegrin, alpha v. Chain A, domain 4"/>
    <property type="match status" value="1"/>
</dbReference>
<dbReference type="GO" id="GO:0005178">
    <property type="term" value="F:integrin binding"/>
    <property type="evidence" value="ECO:0007669"/>
    <property type="project" value="TreeGrafter"/>
</dbReference>
<dbReference type="InterPro" id="IPR028994">
    <property type="entry name" value="Integrin_alpha_N"/>
</dbReference>
<dbReference type="Gene3D" id="2.130.10.130">
    <property type="entry name" value="Integrin alpha, N-terminal"/>
    <property type="match status" value="1"/>
</dbReference>
<dbReference type="InterPro" id="IPR013649">
    <property type="entry name" value="Integrin_alpha_Ig-like_1"/>
</dbReference>
<dbReference type="Gene3D" id="1.20.5.930">
    <property type="entry name" value="Bicelle-embedded integrin alpha(iib) transmembrane segment"/>
    <property type="match status" value="1"/>
</dbReference>
<feature type="signal peptide" evidence="13">
    <location>
        <begin position="1"/>
        <end position="20"/>
    </location>
</feature>
<feature type="chain" id="PRO_5041485500" description="Integrin alpha-2 domain-containing protein" evidence="13">
    <location>
        <begin position="21"/>
        <end position="1109"/>
    </location>
</feature>
<dbReference type="GO" id="GO:0098609">
    <property type="term" value="P:cell-cell adhesion"/>
    <property type="evidence" value="ECO:0007669"/>
    <property type="project" value="TreeGrafter"/>
</dbReference>
<keyword evidence="18" id="KW-1185">Reference proteome</keyword>
<feature type="domain" description="Integrin alpha third immunoglobulin-like" evidence="16">
    <location>
        <begin position="813"/>
        <end position="1023"/>
    </location>
</feature>
<comment type="caution">
    <text evidence="17">The sequence shown here is derived from an EMBL/GenBank/DDBJ whole genome shotgun (WGS) entry which is preliminary data.</text>
</comment>
<dbReference type="Pfam" id="PF08441">
    <property type="entry name" value="Integrin_A_Ig_1"/>
    <property type="match status" value="1"/>
</dbReference>
<evidence type="ECO:0008006" key="19">
    <source>
        <dbReference type="Google" id="ProtNLM"/>
    </source>
</evidence>
<accession>A0AA39IBW4</accession>
<keyword evidence="7 13" id="KW-1133">Transmembrane helix</keyword>
<evidence type="ECO:0000256" key="10">
    <source>
        <dbReference type="ARBA" id="ARBA00023170"/>
    </source>
</evidence>
<evidence type="ECO:0000256" key="1">
    <source>
        <dbReference type="ARBA" id="ARBA00004479"/>
    </source>
</evidence>
<dbReference type="Proteomes" id="UP001175271">
    <property type="component" value="Unassembled WGS sequence"/>
</dbReference>
<dbReference type="GO" id="GO:0033627">
    <property type="term" value="P:cell adhesion mediated by integrin"/>
    <property type="evidence" value="ECO:0007669"/>
    <property type="project" value="TreeGrafter"/>
</dbReference>
<keyword evidence="11" id="KW-0325">Glycoprotein</keyword>
<evidence type="ECO:0000259" key="14">
    <source>
        <dbReference type="Pfam" id="PF08441"/>
    </source>
</evidence>
<evidence type="ECO:0000256" key="4">
    <source>
        <dbReference type="ARBA" id="ARBA00022729"/>
    </source>
</evidence>
<dbReference type="Pfam" id="PF20805">
    <property type="entry name" value="Integrin_A_Ig_2"/>
    <property type="match status" value="1"/>
</dbReference>
<dbReference type="EMBL" id="JAUCMV010000002">
    <property type="protein sequence ID" value="KAK0420795.1"/>
    <property type="molecule type" value="Genomic_DNA"/>
</dbReference>
<feature type="domain" description="Integrin alpha second immunoglobulin-like" evidence="15">
    <location>
        <begin position="661"/>
        <end position="807"/>
    </location>
</feature>
<protein>
    <recommendedName>
        <fullName evidence="19">Integrin alpha-2 domain-containing protein</fullName>
    </recommendedName>
</protein>
<keyword evidence="4 13" id="KW-0732">Signal</keyword>
<comment type="similarity">
    <text evidence="2 13">Belongs to the integrin alpha chain family.</text>
</comment>
<evidence type="ECO:0000256" key="6">
    <source>
        <dbReference type="ARBA" id="ARBA00022889"/>
    </source>
</evidence>
<evidence type="ECO:0000256" key="13">
    <source>
        <dbReference type="RuleBase" id="RU003762"/>
    </source>
</evidence>
<dbReference type="SMART" id="SM00191">
    <property type="entry name" value="Int_alpha"/>
    <property type="match status" value="5"/>
</dbReference>
<dbReference type="PROSITE" id="PS51470">
    <property type="entry name" value="FG_GAP"/>
    <property type="match status" value="4"/>
</dbReference>
<dbReference type="PROSITE" id="PS00242">
    <property type="entry name" value="INTEGRIN_ALPHA"/>
    <property type="match status" value="1"/>
</dbReference>
<dbReference type="SUPFAM" id="SSF69318">
    <property type="entry name" value="Integrin alpha N-terminal domain"/>
    <property type="match status" value="1"/>
</dbReference>
<evidence type="ECO:0000256" key="2">
    <source>
        <dbReference type="ARBA" id="ARBA00008054"/>
    </source>
</evidence>
<feature type="repeat" description="FG-GAP" evidence="12">
    <location>
        <begin position="307"/>
        <end position="366"/>
    </location>
</feature>
<dbReference type="InterPro" id="IPR048286">
    <property type="entry name" value="Integrin_alpha_Ig-like_3"/>
</dbReference>
<reference evidence="17" key="1">
    <citation type="submission" date="2023-06" db="EMBL/GenBank/DDBJ databases">
        <title>Genomic analysis of the entomopathogenic nematode Steinernema hermaphroditum.</title>
        <authorList>
            <person name="Schwarz E.M."/>
            <person name="Heppert J.K."/>
            <person name="Baniya A."/>
            <person name="Schwartz H.T."/>
            <person name="Tan C.-H."/>
            <person name="Antoshechkin I."/>
            <person name="Sternberg P.W."/>
            <person name="Goodrich-Blair H."/>
            <person name="Dillman A.R."/>
        </authorList>
    </citation>
    <scope>NUCLEOTIDE SEQUENCE</scope>
    <source>
        <strain evidence="17">PS9179</strain>
        <tissue evidence="17">Whole animal</tissue>
    </source>
</reference>
<name>A0AA39IBW4_9BILA</name>